<dbReference type="SMART" id="SM00246">
    <property type="entry name" value="WH2"/>
    <property type="match status" value="2"/>
</dbReference>
<feature type="compositionally biased region" description="Pro residues" evidence="1">
    <location>
        <begin position="150"/>
        <end position="160"/>
    </location>
</feature>
<feature type="domain" description="WH2" evidence="2">
    <location>
        <begin position="446"/>
        <end position="463"/>
    </location>
</feature>
<feature type="region of interest" description="Disordered" evidence="1">
    <location>
        <begin position="149"/>
        <end position="284"/>
    </location>
</feature>
<feature type="region of interest" description="Disordered" evidence="1">
    <location>
        <begin position="499"/>
        <end position="522"/>
    </location>
</feature>
<evidence type="ECO:0000313" key="3">
    <source>
        <dbReference type="EMBL" id="ALR69970.1"/>
    </source>
</evidence>
<proteinExistence type="predicted"/>
<protein>
    <submittedName>
        <fullName evidence="3">Viral capsid-associated protein</fullName>
    </submittedName>
</protein>
<organism evidence="3">
    <name type="scientific">Anticarsia gemmatalis multiple nucleopolyhedrovirus</name>
    <dbReference type="NCBI Taxonomy" id="268591"/>
    <lineage>
        <taxon>Viruses</taxon>
        <taxon>Viruses incertae sedis</taxon>
        <taxon>Naldaviricetes</taxon>
        <taxon>Lefavirales</taxon>
        <taxon>Baculoviridae</taxon>
        <taxon>Alphabaculovirus</taxon>
        <taxon>Alphabaculovirus angemmatalis</taxon>
    </lineage>
</organism>
<sequence length="656" mass="71351">MDRQYQSVKSYLNNNAHNAIDADAFFQLVAGPEAHNLKRNLFGRTVKLNRAALLDLLKLAENIYTDTAYMQVNTIESSRHFATLMRMRNLLLNVQDEHIRNVLASIVARVENLLRSDAVNDVEITVLSGDFYEEYSKYVARQYVSTDTLPLPPPPTPPIPETTQTFVVPTPPPAQAFATPSFQPTQTPPSAQSFAAPPSAQSFAAPSPQPTFAAPSPQPTQTPSSTQTFAAPLPPLPAQTLLSQPTPTPSPFAAPSPTFVPPSPVTAKSPQPTRAFPTPEGTLSRGAADEFEYFAGTSVNGINLKPPVPPKPPHLSKANSMFVGDKIAPPFGTNTPLPPNATSPQVGVMPPPPPPPPPNMPPSPPPPPNMPPSPPPPPNMPPNMPPPPPLPPNMPPPPPPPLDDLLLDAIVSEPRKGAIDRSALFDEIKMGATLKKVEPVKPPLDPRVDMLNQIKTGATLRKTGRLENENLGKPMKAPPAGILGVLYNTLGERRGAHGALSEESDLLSESGSGFDDDPDTKKASKRDLQFAVHLYNFAKDSKLFYNQNIINKELEKILQNVSNLLRERPRTVENVEKAKNSLHLFRKNVVLPENELDKQPPLELYAADASKFYLQIEDLIFAGRYDDARAFIQAVNAPEDVKLKNLLAITNDLSAF</sequence>
<feature type="compositionally biased region" description="Low complexity" evidence="1">
    <location>
        <begin position="175"/>
        <end position="231"/>
    </location>
</feature>
<dbReference type="EMBL" id="KR815456">
    <property type="protein sequence ID" value="ALR69970.1"/>
    <property type="molecule type" value="Genomic_DNA"/>
</dbReference>
<dbReference type="InterPro" id="IPR003124">
    <property type="entry name" value="WH2_dom"/>
</dbReference>
<reference evidence="3" key="1">
    <citation type="journal article" date="2015" name="Genome Biol. Evol.">
        <title>The Pangenome of the Anticarsia gemmatalis Multiple Nucleopolyhedrovirus (AgMNPV).</title>
        <authorList>
            <person name="Brito A.F."/>
            <person name="Braconi C.T."/>
            <person name="Weidmann M."/>
            <person name="Dilcher M."/>
            <person name="Alves J.M."/>
            <person name="Gruber A."/>
            <person name="Zanotto P.M."/>
        </authorList>
    </citation>
    <scope>NUCLEOTIDE SEQUENCE</scope>
    <source>
        <strain evidence="3">AgMNPV-27</strain>
    </source>
</reference>
<feature type="compositionally biased region" description="Pro residues" evidence="1">
    <location>
        <begin position="349"/>
        <end position="402"/>
    </location>
</feature>
<name>A0A0S3IVC2_9ABAC</name>
<gene>
    <name evidence="3" type="ORF">AGNV_002</name>
</gene>
<dbReference type="GO" id="GO:0003779">
    <property type="term" value="F:actin binding"/>
    <property type="evidence" value="ECO:0007669"/>
    <property type="project" value="InterPro"/>
</dbReference>
<feature type="compositionally biased region" description="Pro residues" evidence="1">
    <location>
        <begin position="246"/>
        <end position="264"/>
    </location>
</feature>
<feature type="domain" description="WH2" evidence="2">
    <location>
        <begin position="420"/>
        <end position="437"/>
    </location>
</feature>
<evidence type="ECO:0000256" key="1">
    <source>
        <dbReference type="SAM" id="MobiDB-lite"/>
    </source>
</evidence>
<dbReference type="PROSITE" id="PS51082">
    <property type="entry name" value="WH2"/>
    <property type="match status" value="2"/>
</dbReference>
<accession>A0A0S3IVC2</accession>
<feature type="region of interest" description="Disordered" evidence="1">
    <location>
        <begin position="299"/>
        <end position="404"/>
    </location>
</feature>
<evidence type="ECO:0000259" key="2">
    <source>
        <dbReference type="PROSITE" id="PS51082"/>
    </source>
</evidence>
<dbReference type="Pfam" id="PF02205">
    <property type="entry name" value="WH2"/>
    <property type="match status" value="1"/>
</dbReference>